<feature type="region of interest" description="Disordered" evidence="8">
    <location>
        <begin position="1"/>
        <end position="27"/>
    </location>
</feature>
<evidence type="ECO:0000256" key="4">
    <source>
        <dbReference type="ARBA" id="ARBA00022692"/>
    </source>
</evidence>
<dbReference type="Pfam" id="PF05781">
    <property type="entry name" value="MRVI1"/>
    <property type="match status" value="1"/>
</dbReference>
<dbReference type="PANTHER" id="PTHR15352:SF1">
    <property type="entry name" value="KASH5-LIKE COILED-COIL DOMAIN-CONTAINING PROTEIN"/>
    <property type="match status" value="1"/>
</dbReference>
<keyword evidence="4" id="KW-0812">Transmembrane</keyword>
<evidence type="ECO:0000256" key="1">
    <source>
        <dbReference type="ARBA" id="ARBA00004167"/>
    </source>
</evidence>
<keyword evidence="6" id="KW-0175">Coiled coil</keyword>
<dbReference type="InterPro" id="IPR008677">
    <property type="entry name" value="MRVI1"/>
</dbReference>
<evidence type="ECO:0000256" key="8">
    <source>
        <dbReference type="SAM" id="MobiDB-lite"/>
    </source>
</evidence>
<protein>
    <submittedName>
        <fullName evidence="10">Uncharacterized protein LOC108569088</fullName>
    </submittedName>
</protein>
<dbReference type="RefSeq" id="XP_017785985.1">
    <property type="nucleotide sequence ID" value="XM_017930496.1"/>
</dbReference>
<reference evidence="10" key="1">
    <citation type="submission" date="2025-08" db="UniProtKB">
        <authorList>
            <consortium name="RefSeq"/>
        </authorList>
    </citation>
    <scope>IDENTIFICATION</scope>
    <source>
        <tissue evidence="10">Whole Larva</tissue>
    </source>
</reference>
<evidence type="ECO:0000256" key="6">
    <source>
        <dbReference type="ARBA" id="ARBA00023054"/>
    </source>
</evidence>
<evidence type="ECO:0000256" key="5">
    <source>
        <dbReference type="ARBA" id="ARBA00022989"/>
    </source>
</evidence>
<feature type="compositionally biased region" description="Acidic residues" evidence="8">
    <location>
        <begin position="285"/>
        <end position="295"/>
    </location>
</feature>
<evidence type="ECO:0000313" key="10">
    <source>
        <dbReference type="RefSeq" id="XP_017785985.1"/>
    </source>
</evidence>
<keyword evidence="9" id="KW-1185">Reference proteome</keyword>
<dbReference type="Proteomes" id="UP000695000">
    <property type="component" value="Unplaced"/>
</dbReference>
<feature type="region of interest" description="Disordered" evidence="8">
    <location>
        <begin position="285"/>
        <end position="316"/>
    </location>
</feature>
<keyword evidence="5" id="KW-1133">Transmembrane helix</keyword>
<keyword evidence="3" id="KW-0963">Cytoplasm</keyword>
<proteinExistence type="predicted"/>
<feature type="compositionally biased region" description="Basic and acidic residues" evidence="8">
    <location>
        <begin position="1"/>
        <end position="12"/>
    </location>
</feature>
<evidence type="ECO:0000256" key="3">
    <source>
        <dbReference type="ARBA" id="ARBA00022490"/>
    </source>
</evidence>
<organism evidence="9 10">
    <name type="scientific">Nicrophorus vespilloides</name>
    <name type="common">Boreal carrion beetle</name>
    <dbReference type="NCBI Taxonomy" id="110193"/>
    <lineage>
        <taxon>Eukaryota</taxon>
        <taxon>Metazoa</taxon>
        <taxon>Ecdysozoa</taxon>
        <taxon>Arthropoda</taxon>
        <taxon>Hexapoda</taxon>
        <taxon>Insecta</taxon>
        <taxon>Pterygota</taxon>
        <taxon>Neoptera</taxon>
        <taxon>Endopterygota</taxon>
        <taxon>Coleoptera</taxon>
        <taxon>Polyphaga</taxon>
        <taxon>Staphyliniformia</taxon>
        <taxon>Silphidae</taxon>
        <taxon>Nicrophorinae</taxon>
        <taxon>Nicrophorus</taxon>
    </lineage>
</organism>
<sequence>DEPDVRRCRSKSDGAPITPGNEQEEPYEVFPHLPDSVLEKLGLLGDSPRERLTDEELEQKFISLSLAFTIDADTIKDRCNRQRRYRDQTETNLNVEIERLIERANRLYPLCIDAETTELLAALLAQVDIIVRASSHAAISAERFGAVQHEERLAESVQLMIKHVNVLKRQRDSARRQLQYTKRVLQDTNSAESSSPKLKTPQLNGRVITRRRASIATISQPHQENSNKVVLSDSRRMIRRTSELSLRGSILNRTARPSRLELGLDLVKIREGTVETIIMPSVVDEENDDEIEDVETNSYQSNDESGDSKATSRKVSTASEPDLHTFLFKDKLLYKGRKLGRAAKRIFNNWLENGSSNEVFCFCALICFSLSIITMGNILMEFECAKRGDSNAFFCWNYTSTPIYTDNQATSNAIS</sequence>
<dbReference type="PANTHER" id="PTHR15352">
    <property type="entry name" value="LYMPHOID-RESTRICTED MEMBRANE PROTEIN, JAW1"/>
    <property type="match status" value="1"/>
</dbReference>
<gene>
    <name evidence="10" type="primary">LOC108569088</name>
</gene>
<feature type="non-terminal residue" evidence="10">
    <location>
        <position position="1"/>
    </location>
</feature>
<dbReference type="GeneID" id="108569088"/>
<comment type="subcellular location">
    <subcellularLocation>
        <location evidence="2">Cytoplasm</location>
    </subcellularLocation>
    <subcellularLocation>
        <location evidence="1">Membrane</location>
        <topology evidence="1">Single-pass membrane protein</topology>
    </subcellularLocation>
</comment>
<evidence type="ECO:0000256" key="2">
    <source>
        <dbReference type="ARBA" id="ARBA00004496"/>
    </source>
</evidence>
<evidence type="ECO:0000256" key="7">
    <source>
        <dbReference type="ARBA" id="ARBA00023136"/>
    </source>
</evidence>
<keyword evidence="7" id="KW-0472">Membrane</keyword>
<evidence type="ECO:0000313" key="9">
    <source>
        <dbReference type="Proteomes" id="UP000695000"/>
    </source>
</evidence>
<name>A0ABM1NGN5_NICVS</name>
<accession>A0ABM1NGN5</accession>